<dbReference type="Proteomes" id="UP000053647">
    <property type="component" value="Unassembled WGS sequence"/>
</dbReference>
<evidence type="ECO:0000256" key="1">
    <source>
        <dbReference type="SAM" id="MobiDB-lite"/>
    </source>
</evidence>
<proteinExistence type="predicted"/>
<dbReference type="EMBL" id="KN819375">
    <property type="protein sequence ID" value="KIJ11636.1"/>
    <property type="molecule type" value="Genomic_DNA"/>
</dbReference>
<feature type="compositionally biased region" description="Basic residues" evidence="1">
    <location>
        <begin position="26"/>
        <end position="39"/>
    </location>
</feature>
<feature type="compositionally biased region" description="Acidic residues" evidence="1">
    <location>
        <begin position="158"/>
        <end position="177"/>
    </location>
</feature>
<feature type="compositionally biased region" description="Basic and acidic residues" evidence="1">
    <location>
        <begin position="40"/>
        <end position="55"/>
    </location>
</feature>
<reference evidence="2 3" key="1">
    <citation type="submission" date="2014-06" db="EMBL/GenBank/DDBJ databases">
        <authorList>
            <consortium name="DOE Joint Genome Institute"/>
            <person name="Kuo A."/>
            <person name="Kohler A."/>
            <person name="Nagy L.G."/>
            <person name="Floudas D."/>
            <person name="Copeland A."/>
            <person name="Barry K.W."/>
            <person name="Cichocki N."/>
            <person name="Veneault-Fourrey C."/>
            <person name="LaButti K."/>
            <person name="Lindquist E.A."/>
            <person name="Lipzen A."/>
            <person name="Lundell T."/>
            <person name="Morin E."/>
            <person name="Murat C."/>
            <person name="Sun H."/>
            <person name="Tunlid A."/>
            <person name="Henrissat B."/>
            <person name="Grigoriev I.V."/>
            <person name="Hibbett D.S."/>
            <person name="Martin F."/>
            <person name="Nordberg H.P."/>
            <person name="Cantor M.N."/>
            <person name="Hua S.X."/>
        </authorList>
    </citation>
    <scope>NUCLEOTIDE SEQUENCE [LARGE SCALE GENOMIC DNA]</scope>
    <source>
        <strain evidence="2 3">ATCC 200175</strain>
    </source>
</reference>
<accession>A0A0C9TWH7</accession>
<reference evidence="3" key="2">
    <citation type="submission" date="2015-01" db="EMBL/GenBank/DDBJ databases">
        <title>Evolutionary Origins and Diversification of the Mycorrhizal Mutualists.</title>
        <authorList>
            <consortium name="DOE Joint Genome Institute"/>
            <consortium name="Mycorrhizal Genomics Consortium"/>
            <person name="Kohler A."/>
            <person name="Kuo A."/>
            <person name="Nagy L.G."/>
            <person name="Floudas D."/>
            <person name="Copeland A."/>
            <person name="Barry K.W."/>
            <person name="Cichocki N."/>
            <person name="Veneault-Fourrey C."/>
            <person name="LaButti K."/>
            <person name="Lindquist E.A."/>
            <person name="Lipzen A."/>
            <person name="Lundell T."/>
            <person name="Morin E."/>
            <person name="Murat C."/>
            <person name="Riley R."/>
            <person name="Ohm R."/>
            <person name="Sun H."/>
            <person name="Tunlid A."/>
            <person name="Henrissat B."/>
            <person name="Grigoriev I.V."/>
            <person name="Hibbett D.S."/>
            <person name="Martin F."/>
        </authorList>
    </citation>
    <scope>NUCLEOTIDE SEQUENCE [LARGE SCALE GENOMIC DNA]</scope>
    <source>
        <strain evidence="3">ATCC 200175</strain>
    </source>
</reference>
<protein>
    <submittedName>
        <fullName evidence="2">Uncharacterized protein</fullName>
    </submittedName>
</protein>
<feature type="compositionally biased region" description="Basic and acidic residues" evidence="1">
    <location>
        <begin position="186"/>
        <end position="195"/>
    </location>
</feature>
<feature type="compositionally biased region" description="Basic and acidic residues" evidence="1">
    <location>
        <begin position="121"/>
        <end position="135"/>
    </location>
</feature>
<evidence type="ECO:0000313" key="2">
    <source>
        <dbReference type="EMBL" id="KIJ11636.1"/>
    </source>
</evidence>
<organism evidence="2 3">
    <name type="scientific">Paxillus involutus ATCC 200175</name>
    <dbReference type="NCBI Taxonomy" id="664439"/>
    <lineage>
        <taxon>Eukaryota</taxon>
        <taxon>Fungi</taxon>
        <taxon>Dikarya</taxon>
        <taxon>Basidiomycota</taxon>
        <taxon>Agaricomycotina</taxon>
        <taxon>Agaricomycetes</taxon>
        <taxon>Agaricomycetidae</taxon>
        <taxon>Boletales</taxon>
        <taxon>Paxilineae</taxon>
        <taxon>Paxillaceae</taxon>
        <taxon>Paxillus</taxon>
    </lineage>
</organism>
<feature type="region of interest" description="Disordered" evidence="1">
    <location>
        <begin position="1"/>
        <end position="196"/>
    </location>
</feature>
<feature type="compositionally biased region" description="Basic and acidic residues" evidence="1">
    <location>
        <begin position="73"/>
        <end position="86"/>
    </location>
</feature>
<dbReference type="AlphaFoldDB" id="A0A0C9TWH7"/>
<sequence>MSHTSAQPKAGMPASGLHGDDSRGNLKTKRGGIVTKKHWILSDKEAGETKDEGNLRTKRGGIVTKKPGQGKAAHREEPQRDSKEPCTEGWRVKGCRLTGKRESNMNKGREGNQPGKAKAKARGEHKGKGKAKEGGLESASEVDCFESKDQPEELEGKENEDEEQMVVDDEGDEEDGGSMDGSRLIEAIDHSESEASCKVQFTTTAHQPPYILVLEKSNPAPY</sequence>
<feature type="compositionally biased region" description="Basic and acidic residues" evidence="1">
    <location>
        <begin position="145"/>
        <end position="157"/>
    </location>
</feature>
<evidence type="ECO:0000313" key="3">
    <source>
        <dbReference type="Proteomes" id="UP000053647"/>
    </source>
</evidence>
<keyword evidence="3" id="KW-1185">Reference proteome</keyword>
<name>A0A0C9TWH7_PAXIN</name>
<dbReference type="HOGENOM" id="CLU_1245732_0_0_1"/>
<gene>
    <name evidence="2" type="ORF">PAXINDRAFT_157243</name>
</gene>
<feature type="compositionally biased region" description="Basic and acidic residues" evidence="1">
    <location>
        <begin position="99"/>
        <end position="110"/>
    </location>
</feature>